<feature type="transmembrane region" description="Helical" evidence="7">
    <location>
        <begin position="109"/>
        <end position="128"/>
    </location>
</feature>
<dbReference type="InterPro" id="IPR032808">
    <property type="entry name" value="DoxX"/>
</dbReference>
<evidence type="ECO:0000313" key="9">
    <source>
        <dbReference type="EMBL" id="PHO16397.1"/>
    </source>
</evidence>
<protein>
    <submittedName>
        <fullName evidence="9">GntR family transcriptional regulator</fullName>
    </submittedName>
    <submittedName>
        <fullName evidence="8">Putative membrane protein, DoxX family</fullName>
    </submittedName>
</protein>
<dbReference type="EMBL" id="CP032101">
    <property type="protein sequence ID" value="AXX86554.1"/>
    <property type="molecule type" value="Genomic_DNA"/>
</dbReference>
<evidence type="ECO:0000256" key="1">
    <source>
        <dbReference type="ARBA" id="ARBA00004651"/>
    </source>
</evidence>
<dbReference type="Proteomes" id="UP000264693">
    <property type="component" value="Chromosome"/>
</dbReference>
<keyword evidence="6 7" id="KW-0472">Membrane</keyword>
<gene>
    <name evidence="8" type="ORF">AMRN_0801</name>
    <name evidence="9" type="ORF">CPH92_01630</name>
</gene>
<keyword evidence="3" id="KW-1003">Cell membrane</keyword>
<organism evidence="8 11">
    <name type="scientific">Malaciobacter marinus</name>
    <dbReference type="NCBI Taxonomy" id="505249"/>
    <lineage>
        <taxon>Bacteria</taxon>
        <taxon>Pseudomonadati</taxon>
        <taxon>Campylobacterota</taxon>
        <taxon>Epsilonproteobacteria</taxon>
        <taxon>Campylobacterales</taxon>
        <taxon>Arcobacteraceae</taxon>
        <taxon>Malaciobacter</taxon>
    </lineage>
</organism>
<evidence type="ECO:0000256" key="6">
    <source>
        <dbReference type="ARBA" id="ARBA00023136"/>
    </source>
</evidence>
<dbReference type="PANTHER" id="PTHR33452:SF1">
    <property type="entry name" value="INNER MEMBRANE PROTEIN YPHA-RELATED"/>
    <property type="match status" value="1"/>
</dbReference>
<reference evidence="8 11" key="3">
    <citation type="submission" date="2018-08" db="EMBL/GenBank/DDBJ databases">
        <title>Complete genome of the Arcobacter marinus type strain JCM 15502.</title>
        <authorList>
            <person name="Miller W.G."/>
            <person name="Yee E."/>
            <person name="Huynh S."/>
            <person name="Parker C.T."/>
        </authorList>
    </citation>
    <scope>NUCLEOTIDE SEQUENCE [LARGE SCALE GENOMIC DNA]</scope>
    <source>
        <strain evidence="8 11">JCM 15502</strain>
    </source>
</reference>
<keyword evidence="4 7" id="KW-0812">Transmembrane</keyword>
<dbReference type="Pfam" id="PF07681">
    <property type="entry name" value="DoxX"/>
    <property type="match status" value="1"/>
</dbReference>
<name>A0A347TIX6_9BACT</name>
<keyword evidence="10" id="KW-1185">Reference proteome</keyword>
<dbReference type="PANTHER" id="PTHR33452">
    <property type="entry name" value="OXIDOREDUCTASE CATD-RELATED"/>
    <property type="match status" value="1"/>
</dbReference>
<dbReference type="RefSeq" id="WP_099310064.1">
    <property type="nucleotide sequence ID" value="NZ_CP032101.1"/>
</dbReference>
<reference evidence="9" key="2">
    <citation type="submission" date="2017-09" db="EMBL/GenBank/DDBJ databases">
        <authorList>
            <person name="Perez-Cataluna A."/>
            <person name="Figueras M.J."/>
            <person name="Salas-Masso N."/>
        </authorList>
    </citation>
    <scope>NUCLEOTIDE SEQUENCE</scope>
    <source>
        <strain evidence="9">CECT 7727</strain>
    </source>
</reference>
<reference evidence="10" key="1">
    <citation type="submission" date="2017-09" db="EMBL/GenBank/DDBJ databases">
        <title>Arcobacter canalis sp. nov., a new species isolated from a water canal contaminated with urban sewage.</title>
        <authorList>
            <person name="Perez-Cataluna A."/>
            <person name="Salas-Masso N."/>
            <person name="Figueras M.J."/>
        </authorList>
    </citation>
    <scope>NUCLEOTIDE SEQUENCE [LARGE SCALE GENOMIC DNA]</scope>
    <source>
        <strain evidence="10">CECT 7727</strain>
    </source>
</reference>
<dbReference type="GO" id="GO:0005886">
    <property type="term" value="C:plasma membrane"/>
    <property type="evidence" value="ECO:0007669"/>
    <property type="project" value="UniProtKB-SubCell"/>
</dbReference>
<accession>A0A347TIX6</accession>
<evidence type="ECO:0000256" key="5">
    <source>
        <dbReference type="ARBA" id="ARBA00022989"/>
    </source>
</evidence>
<feature type="transmembrane region" description="Helical" evidence="7">
    <location>
        <begin position="73"/>
        <end position="89"/>
    </location>
</feature>
<dbReference type="Proteomes" id="UP000224740">
    <property type="component" value="Unassembled WGS sequence"/>
</dbReference>
<evidence type="ECO:0000256" key="2">
    <source>
        <dbReference type="ARBA" id="ARBA00006679"/>
    </source>
</evidence>
<evidence type="ECO:0000256" key="4">
    <source>
        <dbReference type="ARBA" id="ARBA00022692"/>
    </source>
</evidence>
<evidence type="ECO:0000256" key="3">
    <source>
        <dbReference type="ARBA" id="ARBA00022475"/>
    </source>
</evidence>
<evidence type="ECO:0000256" key="7">
    <source>
        <dbReference type="SAM" id="Phobius"/>
    </source>
</evidence>
<dbReference type="AlphaFoldDB" id="A0A347TIX6"/>
<evidence type="ECO:0000313" key="11">
    <source>
        <dbReference type="Proteomes" id="UP000264693"/>
    </source>
</evidence>
<comment type="subcellular location">
    <subcellularLocation>
        <location evidence="1">Cell membrane</location>
        <topology evidence="1">Multi-pass membrane protein</topology>
    </subcellularLocation>
</comment>
<evidence type="ECO:0000313" key="8">
    <source>
        <dbReference type="EMBL" id="AXX86554.1"/>
    </source>
</evidence>
<dbReference type="KEGG" id="amar:AMRN_0801"/>
<comment type="similarity">
    <text evidence="2">Belongs to the DoxX family.</text>
</comment>
<evidence type="ECO:0000313" key="10">
    <source>
        <dbReference type="Proteomes" id="UP000224740"/>
    </source>
</evidence>
<dbReference type="EMBL" id="NXAO01000007">
    <property type="protein sequence ID" value="PHO16397.1"/>
    <property type="molecule type" value="Genomic_DNA"/>
</dbReference>
<proteinExistence type="inferred from homology"/>
<feature type="transmembrane region" description="Helical" evidence="7">
    <location>
        <begin position="12"/>
        <end position="28"/>
    </location>
</feature>
<keyword evidence="5 7" id="KW-1133">Transmembrane helix</keyword>
<sequence>MNRTSESDIGKLILRLTVAIMMLFHGYAKIIHGVGFVENMLIKNDLPAILAFGVYIGEILAPIFLIFGYKTRFSAFIIMCTMLMAVYLVHPHDIFEISKHGSPLLETVYFYIFSCIAIMFLGAGRIAVDSK</sequence>
<dbReference type="InterPro" id="IPR051907">
    <property type="entry name" value="DoxX-like_oxidoreductase"/>
</dbReference>
<feature type="transmembrane region" description="Helical" evidence="7">
    <location>
        <begin position="48"/>
        <end position="66"/>
    </location>
</feature>